<evidence type="ECO:0000313" key="2">
    <source>
        <dbReference type="EMBL" id="GAA4359349.1"/>
    </source>
</evidence>
<organism evidence="2 3">
    <name type="scientific">Kangiella marina</name>
    <dbReference type="NCBI Taxonomy" id="1079178"/>
    <lineage>
        <taxon>Bacteria</taxon>
        <taxon>Pseudomonadati</taxon>
        <taxon>Pseudomonadota</taxon>
        <taxon>Gammaproteobacteria</taxon>
        <taxon>Kangiellales</taxon>
        <taxon>Kangiellaceae</taxon>
        <taxon>Kangiella</taxon>
    </lineage>
</organism>
<proteinExistence type="predicted"/>
<dbReference type="EMBL" id="BAABFV010000001">
    <property type="protein sequence ID" value="GAA4359349.1"/>
    <property type="molecule type" value="Genomic_DNA"/>
</dbReference>
<evidence type="ECO:0000313" key="3">
    <source>
        <dbReference type="Proteomes" id="UP001501011"/>
    </source>
</evidence>
<dbReference type="RefSeq" id="WP_345292118.1">
    <property type="nucleotide sequence ID" value="NZ_BAABFV010000001.1"/>
</dbReference>
<protein>
    <submittedName>
        <fullName evidence="2">Uncharacterized protein</fullName>
    </submittedName>
</protein>
<name>A0ABP8IIN8_9GAMM</name>
<sequence length="167" mass="18584">MKPVDYVAIVIRFLAIFLVLYSLKALETFVSLTIYSVEYLTPNTVIALLNIVVPILLAIILWLFPNLLSRKIIGDESLVATPLSSNGILAVLLVAIGIYTFYYSFGDAWYWIIYNSALDNANLSNIDPISIADNTSGMWVTGIELVLSLTLIFKCKTIANFIIKVSR</sequence>
<accession>A0ABP8IIN8</accession>
<evidence type="ECO:0000256" key="1">
    <source>
        <dbReference type="SAM" id="Phobius"/>
    </source>
</evidence>
<feature type="transmembrane region" description="Helical" evidence="1">
    <location>
        <begin position="44"/>
        <end position="64"/>
    </location>
</feature>
<dbReference type="Proteomes" id="UP001501011">
    <property type="component" value="Unassembled WGS sequence"/>
</dbReference>
<keyword evidence="1" id="KW-0812">Transmembrane</keyword>
<reference evidence="3" key="1">
    <citation type="journal article" date="2019" name="Int. J. Syst. Evol. Microbiol.">
        <title>The Global Catalogue of Microorganisms (GCM) 10K type strain sequencing project: providing services to taxonomists for standard genome sequencing and annotation.</title>
        <authorList>
            <consortium name="The Broad Institute Genomics Platform"/>
            <consortium name="The Broad Institute Genome Sequencing Center for Infectious Disease"/>
            <person name="Wu L."/>
            <person name="Ma J."/>
        </authorList>
    </citation>
    <scope>NUCLEOTIDE SEQUENCE [LARGE SCALE GENOMIC DNA]</scope>
    <source>
        <strain evidence="3">JCM 17728</strain>
    </source>
</reference>
<keyword evidence="3" id="KW-1185">Reference proteome</keyword>
<feature type="transmembrane region" description="Helical" evidence="1">
    <location>
        <begin position="84"/>
        <end position="105"/>
    </location>
</feature>
<keyword evidence="1" id="KW-1133">Transmembrane helix</keyword>
<gene>
    <name evidence="2" type="ORF">GCM10023151_10170</name>
</gene>
<keyword evidence="1" id="KW-0472">Membrane</keyword>
<comment type="caution">
    <text evidence="2">The sequence shown here is derived from an EMBL/GenBank/DDBJ whole genome shotgun (WGS) entry which is preliminary data.</text>
</comment>